<proteinExistence type="predicted"/>
<evidence type="ECO:0000313" key="1">
    <source>
        <dbReference type="EMBL" id="MPN31441.1"/>
    </source>
</evidence>
<name>A0A645GX25_9ZZZZ</name>
<dbReference type="AlphaFoldDB" id="A0A645GX25"/>
<sequence>MLKKPDKLISYVNAIKIPGAKKYAKEITELFNDAQKSV</sequence>
<organism evidence="1">
    <name type="scientific">bioreactor metagenome</name>
    <dbReference type="NCBI Taxonomy" id="1076179"/>
    <lineage>
        <taxon>unclassified sequences</taxon>
        <taxon>metagenomes</taxon>
        <taxon>ecological metagenomes</taxon>
    </lineage>
</organism>
<protein>
    <submittedName>
        <fullName evidence="1">Uncharacterized protein</fullName>
    </submittedName>
</protein>
<comment type="caution">
    <text evidence="1">The sequence shown here is derived from an EMBL/GenBank/DDBJ whole genome shotgun (WGS) entry which is preliminary data.</text>
</comment>
<dbReference type="EMBL" id="VSSQ01082960">
    <property type="protein sequence ID" value="MPN31441.1"/>
    <property type="molecule type" value="Genomic_DNA"/>
</dbReference>
<accession>A0A645GX25</accession>
<reference evidence="1" key="1">
    <citation type="submission" date="2019-08" db="EMBL/GenBank/DDBJ databases">
        <authorList>
            <person name="Kucharzyk K."/>
            <person name="Murdoch R.W."/>
            <person name="Higgins S."/>
            <person name="Loffler F."/>
        </authorList>
    </citation>
    <scope>NUCLEOTIDE SEQUENCE</scope>
</reference>
<gene>
    <name evidence="1" type="ORF">SDC9_178915</name>
</gene>